<feature type="domain" description="Acyl-CoA dehydrogenase/oxidase N-terminal" evidence="9">
    <location>
        <begin position="26"/>
        <end position="113"/>
    </location>
</feature>
<comment type="similarity">
    <text evidence="2 6">Belongs to the acyl-CoA dehydrogenase family.</text>
</comment>
<feature type="domain" description="Acyl-CoA dehydrogenase/oxidase C-terminal" evidence="7">
    <location>
        <begin position="226"/>
        <end position="373"/>
    </location>
</feature>
<keyword evidence="5 6" id="KW-0560">Oxidoreductase</keyword>
<sequence length="379" mass="39395">MDFAYSPTQLELRMKAARDAGCFRVEAGAFAKSAGWQAAAKEGWMGLCLSRPAGAGLSALDTVTAFEALGEAGASRGAVFATGAHLFGAATAMSRFGSADEVQDLLDKLAAGQAVGALALTEPSGGSTLSAMETVIRDLGRGELSLAGAKTYVTNATQADVLLVLAREDGAPPPMNLTVLLVPADTSGVTIEPLAGGRGLAGADMGRVRFDGCVLPECAVLGRRRAGLAVFMAMMQWERSCILAGNLGALERDFRAVCAHLEARRDANGSLTAHQAVCHPLADVQARIEAARLILYRGAWSLDQGKDAAHWPSISKLTLAETLVECHVILRQLMAGAGWSNQAGIADALDDALAVAAASGTSEIQRTLIATRLHQSGQR</sequence>
<name>A0A316GMH3_9RHOB</name>
<proteinExistence type="inferred from homology"/>
<accession>A0A316GMH3</accession>
<dbReference type="SUPFAM" id="SSF47203">
    <property type="entry name" value="Acyl-CoA dehydrogenase C-terminal domain-like"/>
    <property type="match status" value="1"/>
</dbReference>
<dbReference type="CDD" id="cd00567">
    <property type="entry name" value="ACAD"/>
    <property type="match status" value="1"/>
</dbReference>
<dbReference type="InterPro" id="IPR036250">
    <property type="entry name" value="AcylCo_DH-like_C"/>
</dbReference>
<evidence type="ECO:0000313" key="10">
    <source>
        <dbReference type="EMBL" id="PWK61139.1"/>
    </source>
</evidence>
<evidence type="ECO:0000256" key="3">
    <source>
        <dbReference type="ARBA" id="ARBA00022630"/>
    </source>
</evidence>
<evidence type="ECO:0000256" key="6">
    <source>
        <dbReference type="RuleBase" id="RU362125"/>
    </source>
</evidence>
<dbReference type="InterPro" id="IPR046373">
    <property type="entry name" value="Acyl-CoA_Oxase/DH_mid-dom_sf"/>
</dbReference>
<dbReference type="InterPro" id="IPR006091">
    <property type="entry name" value="Acyl-CoA_Oxase/DH_mid-dom"/>
</dbReference>
<dbReference type="OrthoDB" id="8876745at2"/>
<keyword evidence="11" id="KW-1185">Reference proteome</keyword>
<gene>
    <name evidence="10" type="ORF">C7455_103340</name>
</gene>
<dbReference type="InterPro" id="IPR009100">
    <property type="entry name" value="AcylCoA_DH/oxidase_NM_dom_sf"/>
</dbReference>
<dbReference type="InterPro" id="IPR013786">
    <property type="entry name" value="AcylCoA_DH/ox_N"/>
</dbReference>
<reference evidence="10 11" key="1">
    <citation type="submission" date="2018-05" db="EMBL/GenBank/DDBJ databases">
        <title>Genomic Encyclopedia of Type Strains, Phase IV (KMG-IV): sequencing the most valuable type-strain genomes for metagenomic binning, comparative biology and taxonomic classification.</title>
        <authorList>
            <person name="Goeker M."/>
        </authorList>
    </citation>
    <scope>NUCLEOTIDE SEQUENCE [LARGE SCALE GENOMIC DNA]</scope>
    <source>
        <strain evidence="10 11">DSM 16097</strain>
    </source>
</reference>
<dbReference type="GO" id="GO:0050660">
    <property type="term" value="F:flavin adenine dinucleotide binding"/>
    <property type="evidence" value="ECO:0007669"/>
    <property type="project" value="InterPro"/>
</dbReference>
<dbReference type="GO" id="GO:0003995">
    <property type="term" value="F:acyl-CoA dehydrogenase activity"/>
    <property type="evidence" value="ECO:0007669"/>
    <property type="project" value="TreeGrafter"/>
</dbReference>
<organism evidence="10 11">
    <name type="scientific">Roseicyclus mahoneyensis</name>
    <dbReference type="NCBI Taxonomy" id="164332"/>
    <lineage>
        <taxon>Bacteria</taxon>
        <taxon>Pseudomonadati</taxon>
        <taxon>Pseudomonadota</taxon>
        <taxon>Alphaproteobacteria</taxon>
        <taxon>Rhodobacterales</taxon>
        <taxon>Roseobacteraceae</taxon>
        <taxon>Roseicyclus</taxon>
    </lineage>
</organism>
<evidence type="ECO:0000256" key="4">
    <source>
        <dbReference type="ARBA" id="ARBA00022827"/>
    </source>
</evidence>
<evidence type="ECO:0000256" key="2">
    <source>
        <dbReference type="ARBA" id="ARBA00009347"/>
    </source>
</evidence>
<evidence type="ECO:0000256" key="5">
    <source>
        <dbReference type="ARBA" id="ARBA00023002"/>
    </source>
</evidence>
<dbReference type="EMBL" id="QGGW01000003">
    <property type="protein sequence ID" value="PWK61139.1"/>
    <property type="molecule type" value="Genomic_DNA"/>
</dbReference>
<evidence type="ECO:0000259" key="8">
    <source>
        <dbReference type="Pfam" id="PF02770"/>
    </source>
</evidence>
<dbReference type="Gene3D" id="1.10.540.10">
    <property type="entry name" value="Acyl-CoA dehydrogenase/oxidase, N-terminal domain"/>
    <property type="match status" value="1"/>
</dbReference>
<protein>
    <submittedName>
        <fullName evidence="10">Alkylation response protein AidB-like acyl-CoA dehydrogenase</fullName>
    </submittedName>
</protein>
<dbReference type="Pfam" id="PF02770">
    <property type="entry name" value="Acyl-CoA_dh_M"/>
    <property type="match status" value="1"/>
</dbReference>
<dbReference type="Proteomes" id="UP000245708">
    <property type="component" value="Unassembled WGS sequence"/>
</dbReference>
<evidence type="ECO:0000259" key="7">
    <source>
        <dbReference type="Pfam" id="PF00441"/>
    </source>
</evidence>
<dbReference type="Gene3D" id="1.20.140.10">
    <property type="entry name" value="Butyryl-CoA Dehydrogenase, subunit A, domain 3"/>
    <property type="match status" value="1"/>
</dbReference>
<comment type="caution">
    <text evidence="10">The sequence shown here is derived from an EMBL/GenBank/DDBJ whole genome shotgun (WGS) entry which is preliminary data.</text>
</comment>
<dbReference type="Gene3D" id="2.40.110.10">
    <property type="entry name" value="Butyryl-CoA Dehydrogenase, subunit A, domain 2"/>
    <property type="match status" value="1"/>
</dbReference>
<evidence type="ECO:0000256" key="1">
    <source>
        <dbReference type="ARBA" id="ARBA00001974"/>
    </source>
</evidence>
<keyword evidence="4 6" id="KW-0274">FAD</keyword>
<comment type="cofactor">
    <cofactor evidence="1 6">
        <name>FAD</name>
        <dbReference type="ChEBI" id="CHEBI:57692"/>
    </cofactor>
</comment>
<keyword evidence="3 6" id="KW-0285">Flavoprotein</keyword>
<dbReference type="PANTHER" id="PTHR43884:SF20">
    <property type="entry name" value="ACYL-COA DEHYDROGENASE FADE28"/>
    <property type="match status" value="1"/>
</dbReference>
<dbReference type="Pfam" id="PF02771">
    <property type="entry name" value="Acyl-CoA_dh_N"/>
    <property type="match status" value="1"/>
</dbReference>
<dbReference type="PANTHER" id="PTHR43884">
    <property type="entry name" value="ACYL-COA DEHYDROGENASE"/>
    <property type="match status" value="1"/>
</dbReference>
<feature type="domain" description="Acyl-CoA oxidase/dehydrogenase middle" evidence="8">
    <location>
        <begin position="117"/>
        <end position="213"/>
    </location>
</feature>
<dbReference type="InterPro" id="IPR009075">
    <property type="entry name" value="AcylCo_DH/oxidase_C"/>
</dbReference>
<evidence type="ECO:0000259" key="9">
    <source>
        <dbReference type="Pfam" id="PF02771"/>
    </source>
</evidence>
<dbReference type="InterPro" id="IPR037069">
    <property type="entry name" value="AcylCoA_DH/ox_N_sf"/>
</dbReference>
<dbReference type="SUPFAM" id="SSF56645">
    <property type="entry name" value="Acyl-CoA dehydrogenase NM domain-like"/>
    <property type="match status" value="1"/>
</dbReference>
<evidence type="ECO:0000313" key="11">
    <source>
        <dbReference type="Proteomes" id="UP000245708"/>
    </source>
</evidence>
<dbReference type="AlphaFoldDB" id="A0A316GMH3"/>
<dbReference type="Pfam" id="PF00441">
    <property type="entry name" value="Acyl-CoA_dh_1"/>
    <property type="match status" value="1"/>
</dbReference>